<dbReference type="PROSITE" id="PS50097">
    <property type="entry name" value="BTB"/>
    <property type="match status" value="1"/>
</dbReference>
<dbReference type="Pfam" id="PF00651">
    <property type="entry name" value="BTB"/>
    <property type="match status" value="1"/>
</dbReference>
<protein>
    <recommendedName>
        <fullName evidence="2">BTB domain-containing protein</fullName>
    </recommendedName>
</protein>
<dbReference type="Gene3D" id="3.30.710.10">
    <property type="entry name" value="Potassium Channel Kv1.1, Chain A"/>
    <property type="match status" value="1"/>
</dbReference>
<evidence type="ECO:0000256" key="1">
    <source>
        <dbReference type="SAM" id="MobiDB-lite"/>
    </source>
</evidence>
<keyword evidence="4" id="KW-1185">Reference proteome</keyword>
<evidence type="ECO:0000313" key="4">
    <source>
        <dbReference type="Proteomes" id="UP001153636"/>
    </source>
</evidence>
<feature type="domain" description="BTB" evidence="2">
    <location>
        <begin position="63"/>
        <end position="133"/>
    </location>
</feature>
<accession>A0A9P0CQC5</accession>
<dbReference type="PANTHER" id="PTHR24410">
    <property type="entry name" value="HL07962P-RELATED"/>
    <property type="match status" value="1"/>
</dbReference>
<dbReference type="InterPro" id="IPR056184">
    <property type="entry name" value="TRAF_BTBD17"/>
</dbReference>
<feature type="compositionally biased region" description="Basic and acidic residues" evidence="1">
    <location>
        <begin position="1"/>
        <end position="10"/>
    </location>
</feature>
<dbReference type="Pfam" id="PF07707">
    <property type="entry name" value="BACK"/>
    <property type="match status" value="1"/>
</dbReference>
<reference evidence="3" key="1">
    <citation type="submission" date="2022-01" db="EMBL/GenBank/DDBJ databases">
        <authorList>
            <person name="King R."/>
        </authorList>
    </citation>
    <scope>NUCLEOTIDE SEQUENCE</scope>
</reference>
<dbReference type="Gene3D" id="1.25.40.420">
    <property type="match status" value="1"/>
</dbReference>
<proteinExistence type="predicted"/>
<dbReference type="OrthoDB" id="2359033at2759"/>
<dbReference type="InterPro" id="IPR000210">
    <property type="entry name" value="BTB/POZ_dom"/>
</dbReference>
<dbReference type="PANTHER" id="PTHR24410:SF41">
    <property type="entry name" value="HL07962P"/>
    <property type="match status" value="1"/>
</dbReference>
<dbReference type="InterPro" id="IPR011333">
    <property type="entry name" value="SKP1/BTB/POZ_sf"/>
</dbReference>
<dbReference type="AlphaFoldDB" id="A0A9P0CQC5"/>
<feature type="region of interest" description="Disordered" evidence="1">
    <location>
        <begin position="1"/>
        <end position="38"/>
    </location>
</feature>
<evidence type="ECO:0000313" key="3">
    <source>
        <dbReference type="EMBL" id="CAH1104323.1"/>
    </source>
</evidence>
<dbReference type="InterPro" id="IPR011705">
    <property type="entry name" value="BACK"/>
</dbReference>
<sequence length="505" mass="58488">MSYSGVREESTEPSPSKNRKRGSSYEAGSGDNDGPNESCQIMVDNSDNILKVLKKLYSGKEMCDVFLLVGSKEYGAHKIILCASSDVFQVMLMRPEWSEWHESRVELQEMAICEPVFPVFLEYFYTGKIMITHTNVMPILALADKYIVKSLTRICLSYMCKHVPHAAHHNQLFSWLQYSTACCHTKVFETCQNYIKWNFESVANTPDFSNFDVDMFIKILEQNDIVVHNEMVLYNCVVRWLDLQRIKLCQQNVFSKNLDEDFRCLVEKIMRFIRFPMMTPRELADLLLSSIIKQHKEFFVDRMAIGMKYHSGYIDQILPYYNSGEGQLLFTPRLYTSDSCSALLTIENFFSIPSYHTSTFVFSSYLSAAEHESHKINEWIVDLYPKGVWFKKCFLIVWQGTLEVPEEILPTVRLSLTCRELCESNMRVKISVLIYGLQGGVEHVMEVRETVHHFSAHERTVNLDNLIPFEELNRPATSQEPNETLFLVGPNRDQLKLNLVIAPIR</sequence>
<dbReference type="Proteomes" id="UP001153636">
    <property type="component" value="Chromosome 16"/>
</dbReference>
<dbReference type="InterPro" id="IPR051481">
    <property type="entry name" value="BTB-POZ/Galectin-3-binding"/>
</dbReference>
<dbReference type="SMART" id="SM00225">
    <property type="entry name" value="BTB"/>
    <property type="match status" value="1"/>
</dbReference>
<organism evidence="3 4">
    <name type="scientific">Psylliodes chrysocephalus</name>
    <dbReference type="NCBI Taxonomy" id="3402493"/>
    <lineage>
        <taxon>Eukaryota</taxon>
        <taxon>Metazoa</taxon>
        <taxon>Ecdysozoa</taxon>
        <taxon>Arthropoda</taxon>
        <taxon>Hexapoda</taxon>
        <taxon>Insecta</taxon>
        <taxon>Pterygota</taxon>
        <taxon>Neoptera</taxon>
        <taxon>Endopterygota</taxon>
        <taxon>Coleoptera</taxon>
        <taxon>Polyphaga</taxon>
        <taxon>Cucujiformia</taxon>
        <taxon>Chrysomeloidea</taxon>
        <taxon>Chrysomelidae</taxon>
        <taxon>Galerucinae</taxon>
        <taxon>Alticini</taxon>
        <taxon>Psylliodes</taxon>
    </lineage>
</organism>
<dbReference type="Pfam" id="PF23651">
    <property type="entry name" value="TRAF_BTBD17"/>
    <property type="match status" value="1"/>
</dbReference>
<dbReference type="SUPFAM" id="SSF54695">
    <property type="entry name" value="POZ domain"/>
    <property type="match status" value="1"/>
</dbReference>
<gene>
    <name evidence="3" type="ORF">PSYICH_LOCUS5203</name>
</gene>
<dbReference type="CDD" id="cd18493">
    <property type="entry name" value="BACK_BTBD17"/>
    <property type="match status" value="1"/>
</dbReference>
<name>A0A9P0CQC5_9CUCU</name>
<dbReference type="EMBL" id="OV651828">
    <property type="protein sequence ID" value="CAH1104323.1"/>
    <property type="molecule type" value="Genomic_DNA"/>
</dbReference>
<evidence type="ECO:0000259" key="2">
    <source>
        <dbReference type="PROSITE" id="PS50097"/>
    </source>
</evidence>
<dbReference type="SMART" id="SM00875">
    <property type="entry name" value="BACK"/>
    <property type="match status" value="1"/>
</dbReference>